<organism evidence="1">
    <name type="scientific">marine sediment metagenome</name>
    <dbReference type="NCBI Taxonomy" id="412755"/>
    <lineage>
        <taxon>unclassified sequences</taxon>
        <taxon>metagenomes</taxon>
        <taxon>ecological metagenomes</taxon>
    </lineage>
</organism>
<name>X0WRT6_9ZZZZ</name>
<protein>
    <recommendedName>
        <fullName evidence="2">Tetratricopeptide repeat protein</fullName>
    </recommendedName>
</protein>
<dbReference type="SUPFAM" id="SSF48452">
    <property type="entry name" value="TPR-like"/>
    <property type="match status" value="1"/>
</dbReference>
<gene>
    <name evidence="1" type="ORF">S01H1_52032</name>
</gene>
<dbReference type="EMBL" id="BARS01033612">
    <property type="protein sequence ID" value="GAG27248.1"/>
    <property type="molecule type" value="Genomic_DNA"/>
</dbReference>
<dbReference type="AlphaFoldDB" id="X0WRT6"/>
<reference evidence="1" key="1">
    <citation type="journal article" date="2014" name="Front. Microbiol.">
        <title>High frequency of phylogenetically diverse reductive dehalogenase-homologous genes in deep subseafloor sedimentary metagenomes.</title>
        <authorList>
            <person name="Kawai M."/>
            <person name="Futagami T."/>
            <person name="Toyoda A."/>
            <person name="Takaki Y."/>
            <person name="Nishi S."/>
            <person name="Hori S."/>
            <person name="Arai W."/>
            <person name="Tsubouchi T."/>
            <person name="Morono Y."/>
            <person name="Uchiyama I."/>
            <person name="Ito T."/>
            <person name="Fujiyama A."/>
            <person name="Inagaki F."/>
            <person name="Takami H."/>
        </authorList>
    </citation>
    <scope>NUCLEOTIDE SEQUENCE</scope>
    <source>
        <strain evidence="1">Expedition CK06-06</strain>
    </source>
</reference>
<dbReference type="InterPro" id="IPR011990">
    <property type="entry name" value="TPR-like_helical_dom_sf"/>
</dbReference>
<dbReference type="Gene3D" id="1.25.40.10">
    <property type="entry name" value="Tetratricopeptide repeat domain"/>
    <property type="match status" value="1"/>
</dbReference>
<evidence type="ECO:0000313" key="1">
    <source>
        <dbReference type="EMBL" id="GAG27248.1"/>
    </source>
</evidence>
<proteinExistence type="predicted"/>
<accession>X0WRT6</accession>
<evidence type="ECO:0008006" key="2">
    <source>
        <dbReference type="Google" id="ProtNLM"/>
    </source>
</evidence>
<sequence>DKEAAEIFDELTRTGRQQLEADEGMAFFAKFGEKTRRENRMAHAHYLVGLGLLGKGQREQARAEFVEALDLDVNHLWARRQLAALQ</sequence>
<feature type="non-terminal residue" evidence="1">
    <location>
        <position position="1"/>
    </location>
</feature>
<comment type="caution">
    <text evidence="1">The sequence shown here is derived from an EMBL/GenBank/DDBJ whole genome shotgun (WGS) entry which is preliminary data.</text>
</comment>